<evidence type="ECO:0000256" key="3">
    <source>
        <dbReference type="ARBA" id="ARBA00022691"/>
    </source>
</evidence>
<accession>A0A5B8N0Z0</accession>
<gene>
    <name evidence="5" type="ORF">A3770_18p82500</name>
</gene>
<dbReference type="InterPro" id="IPR046341">
    <property type="entry name" value="SET_dom_sf"/>
</dbReference>
<keyword evidence="6" id="KW-1185">Reference proteome</keyword>
<keyword evidence="3" id="KW-0949">S-adenosyl-L-methionine</keyword>
<dbReference type="STRING" id="1764295.A0A5B8N0Z0"/>
<evidence type="ECO:0000259" key="4">
    <source>
        <dbReference type="Pfam" id="PF09273"/>
    </source>
</evidence>
<evidence type="ECO:0000256" key="1">
    <source>
        <dbReference type="ARBA" id="ARBA00022603"/>
    </source>
</evidence>
<dbReference type="Gene3D" id="3.90.1410.10">
    <property type="entry name" value="set domain protein methyltransferase, domain 1"/>
    <property type="match status" value="1"/>
</dbReference>
<proteinExistence type="predicted"/>
<protein>
    <recommendedName>
        <fullName evidence="4">Rubisco LSMT substrate-binding domain-containing protein</fullName>
    </recommendedName>
</protein>
<keyword evidence="2" id="KW-0808">Transferase</keyword>
<dbReference type="InterPro" id="IPR050600">
    <property type="entry name" value="SETD3_SETD6_MTase"/>
</dbReference>
<dbReference type="PANTHER" id="PTHR13271">
    <property type="entry name" value="UNCHARACTERIZED PUTATIVE METHYLTRANSFERASE"/>
    <property type="match status" value="1"/>
</dbReference>
<dbReference type="InterPro" id="IPR036464">
    <property type="entry name" value="Rubisco_LSMT_subst-bd_sf"/>
</dbReference>
<dbReference type="InterPro" id="IPR015353">
    <property type="entry name" value="Rubisco_LSMT_subst-bd"/>
</dbReference>
<dbReference type="Proteomes" id="UP000316726">
    <property type="component" value="Chromosome 18"/>
</dbReference>
<organism evidence="5 6">
    <name type="scientific">Chloropicon primus</name>
    <dbReference type="NCBI Taxonomy" id="1764295"/>
    <lineage>
        <taxon>Eukaryota</taxon>
        <taxon>Viridiplantae</taxon>
        <taxon>Chlorophyta</taxon>
        <taxon>Chloropicophyceae</taxon>
        <taxon>Chloropicales</taxon>
        <taxon>Chloropicaceae</taxon>
        <taxon>Chloropicon</taxon>
    </lineage>
</organism>
<feature type="domain" description="Rubisco LSMT substrate-binding" evidence="4">
    <location>
        <begin position="351"/>
        <end position="484"/>
    </location>
</feature>
<keyword evidence="1" id="KW-0489">Methyltransferase</keyword>
<reference evidence="5 6" key="1">
    <citation type="submission" date="2018-07" db="EMBL/GenBank/DDBJ databases">
        <title>The complete nuclear genome of the prasinophyte Chloropicon primus (CCMP1205).</title>
        <authorList>
            <person name="Pombert J.-F."/>
            <person name="Otis C."/>
            <person name="Turmel M."/>
            <person name="Lemieux C."/>
        </authorList>
    </citation>
    <scope>NUCLEOTIDE SEQUENCE [LARGE SCALE GENOMIC DNA]</scope>
    <source>
        <strain evidence="5 6">CCMP1205</strain>
    </source>
</reference>
<sequence>MGGTENAIMGDDVDGAAAAIGFKLSDRVGGSESVKNLVAWALEGQSAQIVSESVVLENKTNHEATTTTMGMRMEAEAEAESSSDVISVFTCVGDVKEGEEVFHVPSTVFLRAESQGKWRTRVQDLKEKHEEVRAKYEGLSERDRLSLRLLLEFCDSGSHWGPYIAALPKEDPCLSSWDAESLVELKDTPIWKSTQGFETNMDILGEPSADLVQVAFLVKPSLCDGGRQRCTREAVRWCHQMVMSRAFGIKFEEDGEPLPTLVPVVDLLDHSNDAKVSWRIVGGEGGDRKFVFKLDKPVKKGMQLFTNYGAKGNEELLRGYGFTLANNPHDFYVIELGIGGSEMHDDPTAWNLRLDLLHRMECKKSHALTMKNPFPLELLAAATICILPQPEVYHFHRDAAGRAAGKAEVESLQKWLRTEVDNKYVLTALEMLQSQINRALEQLCRVSTIEEDESKLYSYTSYASENRFRHLMAIHYRLGLKRILREAKAKIAETASGFRNGGGTVVPADEGHEGESGDLEVDLGGIVGEADKAKVKLMVALNLPLVHYFGKGRRRRGAAGIKYLSLCIALSMMKASKLEKIGSGKLLESLESLMRSRSRLQDKMHHYQTPLPEAESRIRNCEKDLEASRASFLGKLRRSAMHPKILKKASVLVMKSLRLWNEEEGELCSSLQEDLKSVAMEANCWDQVSDAVYPGYAQGGEPSSAKRAKTEQAV</sequence>
<dbReference type="Pfam" id="PF09273">
    <property type="entry name" value="Rubis-subs-bind"/>
    <property type="match status" value="1"/>
</dbReference>
<dbReference type="GO" id="GO:0032259">
    <property type="term" value="P:methylation"/>
    <property type="evidence" value="ECO:0007669"/>
    <property type="project" value="UniProtKB-KW"/>
</dbReference>
<dbReference type="AlphaFoldDB" id="A0A5B8N0Z0"/>
<evidence type="ECO:0000256" key="2">
    <source>
        <dbReference type="ARBA" id="ARBA00022679"/>
    </source>
</evidence>
<name>A0A5B8N0Z0_9CHLO</name>
<evidence type="ECO:0000313" key="6">
    <source>
        <dbReference type="Proteomes" id="UP000316726"/>
    </source>
</evidence>
<dbReference type="GO" id="GO:0016279">
    <property type="term" value="F:protein-lysine N-methyltransferase activity"/>
    <property type="evidence" value="ECO:0007669"/>
    <property type="project" value="TreeGrafter"/>
</dbReference>
<dbReference type="SUPFAM" id="SSF81822">
    <property type="entry name" value="RuBisCo LSMT C-terminal, substrate-binding domain"/>
    <property type="match status" value="1"/>
</dbReference>
<dbReference type="Gene3D" id="3.90.1420.10">
    <property type="entry name" value="Rubisco LSMT, substrate-binding domain"/>
    <property type="match status" value="1"/>
</dbReference>
<dbReference type="CDD" id="cd10527">
    <property type="entry name" value="SET_LSMT"/>
    <property type="match status" value="1"/>
</dbReference>
<dbReference type="EMBL" id="CP031051">
    <property type="protein sequence ID" value="QDZ25732.1"/>
    <property type="molecule type" value="Genomic_DNA"/>
</dbReference>
<dbReference type="OrthoDB" id="549313at2759"/>
<evidence type="ECO:0000313" key="5">
    <source>
        <dbReference type="EMBL" id="QDZ25732.1"/>
    </source>
</evidence>
<dbReference type="SUPFAM" id="SSF82199">
    <property type="entry name" value="SET domain"/>
    <property type="match status" value="1"/>
</dbReference>